<evidence type="ECO:0000313" key="1">
    <source>
        <dbReference type="EMBL" id="BCO34505.1"/>
    </source>
</evidence>
<dbReference type="EMBL" id="AP024237">
    <property type="protein sequence ID" value="BCO34505.1"/>
    <property type="molecule type" value="Genomic_DNA"/>
</dbReference>
<reference evidence="1 2" key="1">
    <citation type="submission" date="2020-12" db="EMBL/GenBank/DDBJ databases">
        <title>Complete genome sequence of Mycobacterium heckeshornense JCM 15655T, closely related to a pathogenic non-tuberculous mycobacterial species Mycobacterium xenopi.</title>
        <authorList>
            <person name="Yoshida M."/>
            <person name="Fukano H."/>
            <person name="Asakura T."/>
            <person name="Suzuki M."/>
            <person name="Hoshino Y."/>
        </authorList>
    </citation>
    <scope>NUCLEOTIDE SEQUENCE [LARGE SCALE GENOMIC DNA]</scope>
    <source>
        <strain evidence="1 2">JCM 15655</strain>
    </source>
</reference>
<dbReference type="Proteomes" id="UP000595446">
    <property type="component" value="Chromosome"/>
</dbReference>
<sequence length="208" mass="23500">MTNDLQSLVLASDYRVPDPTRVWPLLQRRKSALADIGAHHVVVYASTTEYGRVLVTIGVRNREPIVDLLRSRVFFEWFDAVGVKDIPAVFAGETVERIELTQSSPAEPPSVILATMTSVADVSTLVERVHLARERFKAAGIEKTWIYRAFDDPREVLILQQIDTDANAQRWIDHPDPAAEWMDGAGMGAYPPIFVGRFLHMMRIDETR</sequence>
<keyword evidence="2" id="KW-1185">Reference proteome</keyword>
<dbReference type="RefSeq" id="WP_048890047.1">
    <property type="nucleotide sequence ID" value="NZ_AP024237.1"/>
</dbReference>
<gene>
    <name evidence="1" type="ORF">MHEC_09380</name>
</gene>
<dbReference type="OrthoDB" id="4761217at2"/>
<organism evidence="1 2">
    <name type="scientific">Mycobacterium heckeshornense</name>
    <dbReference type="NCBI Taxonomy" id="110505"/>
    <lineage>
        <taxon>Bacteria</taxon>
        <taxon>Bacillati</taxon>
        <taxon>Actinomycetota</taxon>
        <taxon>Actinomycetes</taxon>
        <taxon>Mycobacteriales</taxon>
        <taxon>Mycobacteriaceae</taxon>
        <taxon>Mycobacterium</taxon>
    </lineage>
</organism>
<evidence type="ECO:0000313" key="2">
    <source>
        <dbReference type="Proteomes" id="UP000595446"/>
    </source>
</evidence>
<protein>
    <submittedName>
        <fullName evidence="1">Uncharacterized protein</fullName>
    </submittedName>
</protein>
<accession>A0A2G8B7L2</accession>
<name>A0A2G8B7L2_9MYCO</name>
<dbReference type="STRING" id="110505.ACT16_03465"/>
<dbReference type="AlphaFoldDB" id="A0A2G8B7L2"/>
<proteinExistence type="predicted"/>